<dbReference type="InterPro" id="IPR036227">
    <property type="entry name" value="Ribosomal_uL15/eL18_sf"/>
</dbReference>
<dbReference type="Gene3D" id="3.100.10.10">
    <property type="match status" value="1"/>
</dbReference>
<dbReference type="PANTHER" id="PTHR12934:SF11">
    <property type="entry name" value="LARGE RIBOSOMAL SUBUNIT PROTEIN UL15M"/>
    <property type="match status" value="1"/>
</dbReference>
<dbReference type="HAMAP" id="MF_01341">
    <property type="entry name" value="Ribosomal_uL15"/>
    <property type="match status" value="1"/>
</dbReference>
<dbReference type="FunCoup" id="A0A165JWW2">
    <property type="interactions" value="581"/>
</dbReference>
<evidence type="ECO:0000259" key="5">
    <source>
        <dbReference type="Pfam" id="PF00828"/>
    </source>
</evidence>
<reference evidence="6 7" key="1">
    <citation type="journal article" date="2016" name="Fungal Biol.">
        <title>The genome of Xylona heveae provides a window into fungal endophytism.</title>
        <authorList>
            <person name="Gazis R."/>
            <person name="Kuo A."/>
            <person name="Riley R."/>
            <person name="LaButti K."/>
            <person name="Lipzen A."/>
            <person name="Lin J."/>
            <person name="Amirebrahimi M."/>
            <person name="Hesse C.N."/>
            <person name="Spatafora J.W."/>
            <person name="Henrissat B."/>
            <person name="Hainaut M."/>
            <person name="Grigoriev I.V."/>
            <person name="Hibbett D.S."/>
        </authorList>
    </citation>
    <scope>NUCLEOTIDE SEQUENCE [LARGE SCALE GENOMIC DNA]</scope>
    <source>
        <strain evidence="6 7">TC161</strain>
    </source>
</reference>
<keyword evidence="7" id="KW-1185">Reference proteome</keyword>
<dbReference type="RefSeq" id="XP_018192281.1">
    <property type="nucleotide sequence ID" value="XM_018331637.1"/>
</dbReference>
<dbReference type="OMA" id="VVTRYYT"/>
<dbReference type="Pfam" id="PF00828">
    <property type="entry name" value="Ribosomal_L27A"/>
    <property type="match status" value="1"/>
</dbReference>
<dbReference type="GO" id="GO:0005762">
    <property type="term" value="C:mitochondrial large ribosomal subunit"/>
    <property type="evidence" value="ECO:0007669"/>
    <property type="project" value="EnsemblFungi"/>
</dbReference>
<keyword evidence="3" id="KW-0687">Ribonucleoprotein</keyword>
<dbReference type="GeneID" id="28896774"/>
<name>A0A165JWW2_XYLHT</name>
<dbReference type="InterPro" id="IPR005749">
    <property type="entry name" value="Ribosomal_uL15_bac-type"/>
</dbReference>
<feature type="region of interest" description="Disordered" evidence="4">
    <location>
        <begin position="41"/>
        <end position="88"/>
    </location>
</feature>
<dbReference type="InterPro" id="IPR021131">
    <property type="entry name" value="Ribosomal_uL15/eL18"/>
</dbReference>
<organism evidence="6 7">
    <name type="scientific">Xylona heveae (strain CBS 132557 / TC161)</name>
    <dbReference type="NCBI Taxonomy" id="1328760"/>
    <lineage>
        <taxon>Eukaryota</taxon>
        <taxon>Fungi</taxon>
        <taxon>Dikarya</taxon>
        <taxon>Ascomycota</taxon>
        <taxon>Pezizomycotina</taxon>
        <taxon>Xylonomycetes</taxon>
        <taxon>Xylonales</taxon>
        <taxon>Xylonaceae</taxon>
        <taxon>Xylona</taxon>
    </lineage>
</organism>
<dbReference type="GO" id="GO:0006412">
    <property type="term" value="P:translation"/>
    <property type="evidence" value="ECO:0007669"/>
    <property type="project" value="InterPro"/>
</dbReference>
<dbReference type="OrthoDB" id="361383at2759"/>
<evidence type="ECO:0000256" key="1">
    <source>
        <dbReference type="ARBA" id="ARBA00007320"/>
    </source>
</evidence>
<keyword evidence="2 6" id="KW-0689">Ribosomal protein</keyword>
<feature type="domain" description="Large ribosomal subunit protein uL15/eL18" evidence="5">
    <location>
        <begin position="111"/>
        <end position="187"/>
    </location>
</feature>
<evidence type="ECO:0000256" key="4">
    <source>
        <dbReference type="SAM" id="MobiDB-lite"/>
    </source>
</evidence>
<dbReference type="PANTHER" id="PTHR12934">
    <property type="entry name" value="50S RIBOSOMAL PROTEIN L15"/>
    <property type="match status" value="1"/>
</dbReference>
<protein>
    <submittedName>
        <fullName evidence="6">Ribosomal protein L15</fullName>
    </submittedName>
</protein>
<dbReference type="EMBL" id="KV407454">
    <property type="protein sequence ID" value="KZF26726.1"/>
    <property type="molecule type" value="Genomic_DNA"/>
</dbReference>
<dbReference type="AlphaFoldDB" id="A0A165JWW2"/>
<dbReference type="GO" id="GO:0003735">
    <property type="term" value="F:structural constituent of ribosome"/>
    <property type="evidence" value="ECO:0007669"/>
    <property type="project" value="EnsemblFungi"/>
</dbReference>
<evidence type="ECO:0000313" key="7">
    <source>
        <dbReference type="Proteomes" id="UP000076632"/>
    </source>
</evidence>
<evidence type="ECO:0000313" key="6">
    <source>
        <dbReference type="EMBL" id="KZF26726.1"/>
    </source>
</evidence>
<gene>
    <name evidence="6" type="ORF">L228DRAFT_243228</name>
</gene>
<dbReference type="NCBIfam" id="TIGR01071">
    <property type="entry name" value="rplO_bact"/>
    <property type="match status" value="1"/>
</dbReference>
<accession>A0A165JWW2</accession>
<evidence type="ECO:0000256" key="2">
    <source>
        <dbReference type="ARBA" id="ARBA00022980"/>
    </source>
</evidence>
<dbReference type="Proteomes" id="UP000076632">
    <property type="component" value="Unassembled WGS sequence"/>
</dbReference>
<evidence type="ECO:0000256" key="3">
    <source>
        <dbReference type="ARBA" id="ARBA00023274"/>
    </source>
</evidence>
<sequence length="293" mass="31555">MPPRLNPLGLGSLLRPASKPLSSLFAPIVPQQPQRAASILSSLSDNTGAYNKRIRRGRGPSSGKGKTSGRGHKGQKQHGKVPAGFNGGQTPNEVVHGPRGFDNQFSVEMSPLNIDRLQSWIDQGRLDPSKPITMKELNESRCLHGVKDGVKLLARGAEGMRTPVNIVVSRASAPAIAAIEAAGGTVISRFYTKPAIRRILHGQADATITAPNSFPALSSDPSKPFAYRLPDPTSRKDIEYYRDPAHRGYLNHLVKEGEGPSLFFKSPAMINKDRAKAAGTGANAKSKSENKLW</sequence>
<dbReference type="FunFam" id="3.100.10.10:FF:000011">
    <property type="entry name" value="50S ribosomal subunit protein L15"/>
    <property type="match status" value="1"/>
</dbReference>
<dbReference type="InterPro" id="IPR030878">
    <property type="entry name" value="Ribosomal_uL15"/>
</dbReference>
<comment type="similarity">
    <text evidence="1">Belongs to the universal ribosomal protein uL15 family.</text>
</comment>
<dbReference type="STRING" id="1328760.A0A165JWW2"/>
<dbReference type="InParanoid" id="A0A165JWW2"/>
<proteinExistence type="inferred from homology"/>
<dbReference type="SUPFAM" id="SSF52080">
    <property type="entry name" value="Ribosomal proteins L15p and L18e"/>
    <property type="match status" value="1"/>
</dbReference>
<feature type="compositionally biased region" description="Basic residues" evidence="4">
    <location>
        <begin position="67"/>
        <end position="79"/>
    </location>
</feature>